<dbReference type="InterPro" id="IPR035959">
    <property type="entry name" value="RutC-like_sf"/>
</dbReference>
<sequence length="191" mass="21446">MIASTFASSIKTLQIMISLKNTTYKGTLLLASLIFMAMFSSCSEVNNNTTDKQKNMAPIEYKNPETLFDPTPFAFAHSTSISGNGKYVFISGQSGGEDLHHHLSADFRKQVQFALKNLETVLKEHDLKADDVLKITVLIVDHDQEKLKIWTEEMHKVWKNNKFPASTLIPVPKLALDDMMIEVDAVAFKPL</sequence>
<accession>A0A1M6Z717</accession>
<dbReference type="AlphaFoldDB" id="A0A1M6Z717"/>
<protein>
    <submittedName>
        <fullName evidence="2">Enamine deaminase RidA, house cleaning of reactive enamine intermediates, YjgF/YER057c/UK114 family</fullName>
    </submittedName>
</protein>
<gene>
    <name evidence="2" type="ORF">SAMN05444407_103110</name>
</gene>
<dbReference type="Gene3D" id="3.30.1330.40">
    <property type="entry name" value="RutC-like"/>
    <property type="match status" value="1"/>
</dbReference>
<reference evidence="2 3" key="1">
    <citation type="submission" date="2016-11" db="EMBL/GenBank/DDBJ databases">
        <authorList>
            <person name="Jaros S."/>
            <person name="Januszkiewicz K."/>
            <person name="Wedrychowicz H."/>
        </authorList>
    </citation>
    <scope>NUCLEOTIDE SEQUENCE [LARGE SCALE GENOMIC DNA]</scope>
    <source>
        <strain evidence="2 3">DSM 27621</strain>
    </source>
</reference>
<dbReference type="PANTHER" id="PTHR11803:SF58">
    <property type="entry name" value="PROTEIN HMF1-RELATED"/>
    <property type="match status" value="1"/>
</dbReference>
<dbReference type="Pfam" id="PF01042">
    <property type="entry name" value="Ribonuc_L-PSP"/>
    <property type="match status" value="1"/>
</dbReference>
<dbReference type="CDD" id="cd00448">
    <property type="entry name" value="YjgF_YER057c_UK114_family"/>
    <property type="match status" value="1"/>
</dbReference>
<dbReference type="STRING" id="1423959.SAMN05444407_103110"/>
<dbReference type="Proteomes" id="UP000184069">
    <property type="component" value="Unassembled WGS sequence"/>
</dbReference>
<comment type="similarity">
    <text evidence="1">Belongs to the RutC family.</text>
</comment>
<proteinExistence type="inferred from homology"/>
<dbReference type="GO" id="GO:0005829">
    <property type="term" value="C:cytosol"/>
    <property type="evidence" value="ECO:0007669"/>
    <property type="project" value="TreeGrafter"/>
</dbReference>
<evidence type="ECO:0000256" key="1">
    <source>
        <dbReference type="ARBA" id="ARBA00010552"/>
    </source>
</evidence>
<evidence type="ECO:0000313" key="2">
    <source>
        <dbReference type="EMBL" id="SHL26241.1"/>
    </source>
</evidence>
<dbReference type="SUPFAM" id="SSF55298">
    <property type="entry name" value="YjgF-like"/>
    <property type="match status" value="1"/>
</dbReference>
<name>A0A1M6Z717_9FLAO</name>
<dbReference type="GO" id="GO:0019239">
    <property type="term" value="F:deaminase activity"/>
    <property type="evidence" value="ECO:0007669"/>
    <property type="project" value="TreeGrafter"/>
</dbReference>
<dbReference type="InterPro" id="IPR006175">
    <property type="entry name" value="YjgF/YER057c/UK114"/>
</dbReference>
<organism evidence="2 3">
    <name type="scientific">Chryseobacterium contaminans</name>
    <dbReference type="NCBI Taxonomy" id="1423959"/>
    <lineage>
        <taxon>Bacteria</taxon>
        <taxon>Pseudomonadati</taxon>
        <taxon>Bacteroidota</taxon>
        <taxon>Flavobacteriia</taxon>
        <taxon>Flavobacteriales</taxon>
        <taxon>Weeksellaceae</taxon>
        <taxon>Chryseobacterium group</taxon>
        <taxon>Chryseobacterium</taxon>
    </lineage>
</organism>
<dbReference type="PANTHER" id="PTHR11803">
    <property type="entry name" value="2-IMINOBUTANOATE/2-IMINOPROPANOATE DEAMINASE RIDA"/>
    <property type="match status" value="1"/>
</dbReference>
<dbReference type="EMBL" id="FRBM01000003">
    <property type="protein sequence ID" value="SHL26241.1"/>
    <property type="molecule type" value="Genomic_DNA"/>
</dbReference>
<evidence type="ECO:0000313" key="3">
    <source>
        <dbReference type="Proteomes" id="UP000184069"/>
    </source>
</evidence>